<accession>A0A285NRY6</accession>
<keyword evidence="2" id="KW-1185">Reference proteome</keyword>
<evidence type="ECO:0008006" key="3">
    <source>
        <dbReference type="Google" id="ProtNLM"/>
    </source>
</evidence>
<organism evidence="1 2">
    <name type="scientific">Terribacillus aidingensis</name>
    <dbReference type="NCBI Taxonomy" id="586416"/>
    <lineage>
        <taxon>Bacteria</taxon>
        <taxon>Bacillati</taxon>
        <taxon>Bacillota</taxon>
        <taxon>Bacilli</taxon>
        <taxon>Bacillales</taxon>
        <taxon>Bacillaceae</taxon>
        <taxon>Terribacillus</taxon>
    </lineage>
</organism>
<dbReference type="EMBL" id="OBEK01000002">
    <property type="protein sequence ID" value="SNZ11693.1"/>
    <property type="molecule type" value="Genomic_DNA"/>
</dbReference>
<protein>
    <recommendedName>
        <fullName evidence="3">YunG</fullName>
    </recommendedName>
</protein>
<proteinExistence type="predicted"/>
<dbReference type="Proteomes" id="UP000219356">
    <property type="component" value="Unassembled WGS sequence"/>
</dbReference>
<evidence type="ECO:0000313" key="1">
    <source>
        <dbReference type="EMBL" id="SNZ11693.1"/>
    </source>
</evidence>
<evidence type="ECO:0000313" key="2">
    <source>
        <dbReference type="Proteomes" id="UP000219356"/>
    </source>
</evidence>
<dbReference type="OrthoDB" id="9792518at2"/>
<gene>
    <name evidence="1" type="ORF">SAMN05421503_2122</name>
</gene>
<sequence length="117" mass="13545">MNYTHIKRALLHAWSLNTSSKWTPVNPAKGQCSVTALVIQDIYGGEIMRTAAPEGWHFYNVINQRRLDFTASQFEEELTYEDIPAGRKEAFSDTNLLQYEELRKQVMRFLTLTCSEI</sequence>
<reference evidence="2" key="1">
    <citation type="submission" date="2017-09" db="EMBL/GenBank/DDBJ databases">
        <authorList>
            <person name="Varghese N."/>
            <person name="Submissions S."/>
        </authorList>
    </citation>
    <scope>NUCLEOTIDE SEQUENCE [LARGE SCALE GENOMIC DNA]</scope>
    <source>
        <strain evidence="2">CGMCC 1.8913</strain>
    </source>
</reference>
<name>A0A285NRY6_9BACI</name>
<dbReference type="Pfam" id="PF24585">
    <property type="entry name" value="YunG"/>
    <property type="match status" value="1"/>
</dbReference>
<dbReference type="RefSeq" id="WP_097041835.1">
    <property type="nucleotide sequence ID" value="NZ_OBEK01000002.1"/>
</dbReference>
<dbReference type="InterPro" id="IPR056238">
    <property type="entry name" value="YunG-like"/>
</dbReference>
<dbReference type="AlphaFoldDB" id="A0A285NRY6"/>